<feature type="region of interest" description="Disordered" evidence="1">
    <location>
        <begin position="1"/>
        <end position="73"/>
    </location>
</feature>
<dbReference type="EMBL" id="JPKZ01002489">
    <property type="protein sequence ID" value="KHN76499.1"/>
    <property type="molecule type" value="Genomic_DNA"/>
</dbReference>
<dbReference type="AlphaFoldDB" id="A0A0B2V4T7"/>
<reference evidence="2 3" key="1">
    <citation type="submission" date="2014-11" db="EMBL/GenBank/DDBJ databases">
        <title>Genetic blueprint of the zoonotic pathogen Toxocara canis.</title>
        <authorList>
            <person name="Zhu X.-Q."/>
            <person name="Korhonen P.K."/>
            <person name="Cai H."/>
            <person name="Young N.D."/>
            <person name="Nejsum P."/>
            <person name="von Samson-Himmelstjerna G."/>
            <person name="Boag P.R."/>
            <person name="Tan P."/>
            <person name="Li Q."/>
            <person name="Min J."/>
            <person name="Yang Y."/>
            <person name="Wang X."/>
            <person name="Fang X."/>
            <person name="Hall R.S."/>
            <person name="Hofmann A."/>
            <person name="Sternberg P.W."/>
            <person name="Jex A.R."/>
            <person name="Gasser R.B."/>
        </authorList>
    </citation>
    <scope>NUCLEOTIDE SEQUENCE [LARGE SCALE GENOMIC DNA]</scope>
    <source>
        <strain evidence="2">PN_DK_2014</strain>
    </source>
</reference>
<keyword evidence="3" id="KW-1185">Reference proteome</keyword>
<accession>A0A0B2V4T7</accession>
<feature type="compositionally biased region" description="Basic and acidic residues" evidence="1">
    <location>
        <begin position="28"/>
        <end position="73"/>
    </location>
</feature>
<sequence>MDVANKRSGSLPQSSASTDRHHRSRRDRKQDEQESRGNERGHHEEEHKRAQKEEDKDKKVEADMEKKTKPATKEERLEVIKKLLKQRNTDKDIAEFRRRYLERKESGSVTIPV</sequence>
<evidence type="ECO:0000313" key="3">
    <source>
        <dbReference type="Proteomes" id="UP000031036"/>
    </source>
</evidence>
<protein>
    <submittedName>
        <fullName evidence="2">Nuclear speckle splicing regulatory protein 1-like protein</fullName>
    </submittedName>
</protein>
<comment type="caution">
    <text evidence="2">The sequence shown here is derived from an EMBL/GenBank/DDBJ whole genome shotgun (WGS) entry which is preliminary data.</text>
</comment>
<evidence type="ECO:0000313" key="2">
    <source>
        <dbReference type="EMBL" id="KHN76499.1"/>
    </source>
</evidence>
<evidence type="ECO:0000256" key="1">
    <source>
        <dbReference type="SAM" id="MobiDB-lite"/>
    </source>
</evidence>
<organism evidence="2 3">
    <name type="scientific">Toxocara canis</name>
    <name type="common">Canine roundworm</name>
    <dbReference type="NCBI Taxonomy" id="6265"/>
    <lineage>
        <taxon>Eukaryota</taxon>
        <taxon>Metazoa</taxon>
        <taxon>Ecdysozoa</taxon>
        <taxon>Nematoda</taxon>
        <taxon>Chromadorea</taxon>
        <taxon>Rhabditida</taxon>
        <taxon>Spirurina</taxon>
        <taxon>Ascaridomorpha</taxon>
        <taxon>Ascaridoidea</taxon>
        <taxon>Toxocaridae</taxon>
        <taxon>Toxocara</taxon>
    </lineage>
</organism>
<dbReference type="Proteomes" id="UP000031036">
    <property type="component" value="Unassembled WGS sequence"/>
</dbReference>
<proteinExistence type="predicted"/>
<gene>
    <name evidence="2" type="primary">ccdc-55</name>
    <name evidence="2" type="ORF">Tcan_13877</name>
</gene>
<name>A0A0B2V4T7_TOXCA</name>